<accession>A0A9D1H0F2</accession>
<reference evidence="5" key="1">
    <citation type="submission" date="2020-10" db="EMBL/GenBank/DDBJ databases">
        <authorList>
            <person name="Gilroy R."/>
        </authorList>
    </citation>
    <scope>NUCLEOTIDE SEQUENCE</scope>
    <source>
        <strain evidence="5">ChiGjej1B1-24693</strain>
    </source>
</reference>
<dbReference type="GO" id="GO:0030313">
    <property type="term" value="C:cell envelope"/>
    <property type="evidence" value="ECO:0007669"/>
    <property type="project" value="UniProtKB-SubCell"/>
</dbReference>
<keyword evidence="3" id="KW-0813">Transport</keyword>
<evidence type="ECO:0000256" key="2">
    <source>
        <dbReference type="ARBA" id="ARBA00008520"/>
    </source>
</evidence>
<comment type="caution">
    <text evidence="5">The sequence shown here is derived from an EMBL/GenBank/DDBJ whole genome shotgun (WGS) entry which is preliminary data.</text>
</comment>
<evidence type="ECO:0000256" key="3">
    <source>
        <dbReference type="ARBA" id="ARBA00022448"/>
    </source>
</evidence>
<proteinExistence type="inferred from homology"/>
<dbReference type="SUPFAM" id="SSF53850">
    <property type="entry name" value="Periplasmic binding protein-like II"/>
    <property type="match status" value="1"/>
</dbReference>
<dbReference type="PANTHER" id="PTHR43649:SF31">
    <property type="entry name" value="SN-GLYCEROL-3-PHOSPHATE-BINDING PERIPLASMIC PROTEIN UGPB"/>
    <property type="match status" value="1"/>
</dbReference>
<evidence type="ECO:0000256" key="4">
    <source>
        <dbReference type="ARBA" id="ARBA00022729"/>
    </source>
</evidence>
<evidence type="ECO:0000256" key="1">
    <source>
        <dbReference type="ARBA" id="ARBA00004196"/>
    </source>
</evidence>
<keyword evidence="4" id="KW-0732">Signal</keyword>
<dbReference type="InterPro" id="IPR006311">
    <property type="entry name" value="TAT_signal"/>
</dbReference>
<gene>
    <name evidence="5" type="ORF">IAA98_12100</name>
</gene>
<evidence type="ECO:0000313" key="5">
    <source>
        <dbReference type="EMBL" id="HIT76318.1"/>
    </source>
</evidence>
<comment type="subcellular location">
    <subcellularLocation>
        <location evidence="1">Cell envelope</location>
    </subcellularLocation>
</comment>
<dbReference type="EMBL" id="DVLP01000357">
    <property type="protein sequence ID" value="HIT76318.1"/>
    <property type="molecule type" value="Genomic_DNA"/>
</dbReference>
<dbReference type="Pfam" id="PF13416">
    <property type="entry name" value="SBP_bac_8"/>
    <property type="match status" value="1"/>
</dbReference>
<dbReference type="InterPro" id="IPR006059">
    <property type="entry name" value="SBP"/>
</dbReference>
<evidence type="ECO:0000313" key="6">
    <source>
        <dbReference type="Proteomes" id="UP000886842"/>
    </source>
</evidence>
<dbReference type="Gene3D" id="3.40.190.10">
    <property type="entry name" value="Periplasmic binding protein-like II"/>
    <property type="match status" value="1"/>
</dbReference>
<organism evidence="5 6">
    <name type="scientific">Candidatus Avipropionibacterium avicola</name>
    <dbReference type="NCBI Taxonomy" id="2840701"/>
    <lineage>
        <taxon>Bacteria</taxon>
        <taxon>Bacillati</taxon>
        <taxon>Actinomycetota</taxon>
        <taxon>Actinomycetes</taxon>
        <taxon>Propionibacteriales</taxon>
        <taxon>Propionibacteriaceae</taxon>
        <taxon>Propionibacteriaceae incertae sedis</taxon>
        <taxon>Candidatus Avipropionibacterium</taxon>
    </lineage>
</organism>
<reference evidence="5" key="2">
    <citation type="journal article" date="2021" name="PeerJ">
        <title>Extensive microbial diversity within the chicken gut microbiome revealed by metagenomics and culture.</title>
        <authorList>
            <person name="Gilroy R."/>
            <person name="Ravi A."/>
            <person name="Getino M."/>
            <person name="Pursley I."/>
            <person name="Horton D.L."/>
            <person name="Alikhan N.F."/>
            <person name="Baker D."/>
            <person name="Gharbi K."/>
            <person name="Hall N."/>
            <person name="Watson M."/>
            <person name="Adriaenssens E.M."/>
            <person name="Foster-Nyarko E."/>
            <person name="Jarju S."/>
            <person name="Secka A."/>
            <person name="Antonio M."/>
            <person name="Oren A."/>
            <person name="Chaudhuri R.R."/>
            <person name="La Ragione R."/>
            <person name="Hildebrand F."/>
            <person name="Pallen M.J."/>
        </authorList>
    </citation>
    <scope>NUCLEOTIDE SEQUENCE</scope>
    <source>
        <strain evidence="5">ChiGjej1B1-24693</strain>
    </source>
</reference>
<sequence length="506" mass="54559">MTTSTGISRRHALGLFGGVGAAAAVTGCQVQLTPDEGPGGDAPAIEIPDPVTELPTDEITFRWLDGGGNRQLFQDPLFKAYQDKHTNITVQYDATNMDTLNETVPLGVRNGTAPDVFAIGNKIPHRVAIDEGWCQPIEDIVPEFEAWKAGFPDGAFVPNVHVFRGKVYSFPLSGSGEVSETLIYNVSLLEQAGIDPERDLGTWDDFRTAAKKITEAGAGNFFGLMNSRTPVKIADGLLHTRGLHGPIDYRTGEYIYTTDEVAEVVELIQAINDDGSFWPDFAGISAADARGRMPNDVAGLQVDGPYSIAEWQQADFDFGMQLLPTPEAGGQYHAAYGFGGGSNVFVFADAPYPEVAGDLFSYMGSVDGQVQLILQTSGALLPSIPEAQERAEASGGAIDPAYVKVRELSEQVMRVGPQPVVRNGDIADVEPEQILPGWSDLLGGMLTGQVSDITAELRKLNDRLNTALDEAIDKARDEGADVSREDYVFGNWDDSVDYTQADYDAL</sequence>
<comment type="similarity">
    <text evidence="2">Belongs to the bacterial solute-binding protein 1 family.</text>
</comment>
<dbReference type="PANTHER" id="PTHR43649">
    <property type="entry name" value="ARABINOSE-BINDING PROTEIN-RELATED"/>
    <property type="match status" value="1"/>
</dbReference>
<protein>
    <submittedName>
        <fullName evidence="5">Carbohydrate ABC transporter substrate-binding protein</fullName>
    </submittedName>
</protein>
<dbReference type="Proteomes" id="UP000886842">
    <property type="component" value="Unassembled WGS sequence"/>
</dbReference>
<dbReference type="AlphaFoldDB" id="A0A9D1H0F2"/>
<dbReference type="InterPro" id="IPR050490">
    <property type="entry name" value="Bact_solute-bd_prot1"/>
</dbReference>
<dbReference type="PROSITE" id="PS51318">
    <property type="entry name" value="TAT"/>
    <property type="match status" value="1"/>
</dbReference>
<name>A0A9D1H0F2_9ACTN</name>